<dbReference type="STRING" id="151549.A0A4C1VBI9"/>
<sequence length="507" mass="57438">MAVLGRGLRETCAFYIRRTLVGAPLYAATLARYMRELIVHHAAPIEFFLEGTRSRSNKSLSPKYGMLSMSLAALFAGEVSDITIVPINISYDRLMEQTLFAYEHLGVPKPKESTGGFLKALNFLNDNFGNIYINMGKPLSVKNFFGSKLRVSKETLNPVEMQQISSEQFALVQELANYVVFLQQKTMVVTISNLLAMTLMHSIMRNVLLNIQELALEIEWAIDVLTKLDVTIFETDVKASIARILLVHHKTVKLDNNNKLRLIISDNNPIIMGESTISKMKGHTLKPSTMRHAVPLIQLQLYVNPLLHHLAPPAIIAVIVDRNTISIDQLAIEYNIVRKMLKYELLYLELEEEKTFKKAVQFCIDNDVIAINNNVLTSNVKTKVKQLLQWTVWPPLTVLLKCMEILRECISCEHKTALRLVQERVEEEGSWHPYCLSLEASANCLMGLHVSSAVIKEKKEKETLYTVVPNVMEEKYQLVKSILPSFDVPLSSSNSVYYNENNVASKL</sequence>
<organism evidence="4 5">
    <name type="scientific">Eumeta variegata</name>
    <name type="common">Bagworm moth</name>
    <name type="synonym">Eumeta japonica</name>
    <dbReference type="NCBI Taxonomy" id="151549"/>
    <lineage>
        <taxon>Eukaryota</taxon>
        <taxon>Metazoa</taxon>
        <taxon>Ecdysozoa</taxon>
        <taxon>Arthropoda</taxon>
        <taxon>Hexapoda</taxon>
        <taxon>Insecta</taxon>
        <taxon>Pterygota</taxon>
        <taxon>Neoptera</taxon>
        <taxon>Endopterygota</taxon>
        <taxon>Lepidoptera</taxon>
        <taxon>Glossata</taxon>
        <taxon>Ditrysia</taxon>
        <taxon>Tineoidea</taxon>
        <taxon>Psychidae</taxon>
        <taxon>Oiketicinae</taxon>
        <taxon>Eumeta</taxon>
    </lineage>
</organism>
<dbReference type="Pfam" id="PF19277">
    <property type="entry name" value="GPAT_C"/>
    <property type="match status" value="1"/>
</dbReference>
<dbReference type="Pfam" id="PF01553">
    <property type="entry name" value="Acyltransferase"/>
    <property type="match status" value="1"/>
</dbReference>
<comment type="subcellular location">
    <subcellularLocation>
        <location evidence="1">Endomembrane system</location>
        <topology evidence="1">Peripheral membrane protein</topology>
    </subcellularLocation>
</comment>
<protein>
    <submittedName>
        <fullName evidence="4">Dihydroxyacetone phosphate acyltransferase</fullName>
    </submittedName>
</protein>
<evidence type="ECO:0000256" key="1">
    <source>
        <dbReference type="ARBA" id="ARBA00004184"/>
    </source>
</evidence>
<gene>
    <name evidence="4" type="primary">GNPAT</name>
    <name evidence="4" type="ORF">EVAR_91545_1</name>
</gene>
<feature type="domain" description="GPAT/DHAPAT C-terminal" evidence="3">
    <location>
        <begin position="101"/>
        <end position="406"/>
    </location>
</feature>
<dbReference type="GO" id="GO:0006631">
    <property type="term" value="P:fatty acid metabolic process"/>
    <property type="evidence" value="ECO:0007669"/>
    <property type="project" value="TreeGrafter"/>
</dbReference>
<reference evidence="4 5" key="1">
    <citation type="journal article" date="2019" name="Commun. Biol.">
        <title>The bagworm genome reveals a unique fibroin gene that provides high tensile strength.</title>
        <authorList>
            <person name="Kono N."/>
            <person name="Nakamura H."/>
            <person name="Ohtoshi R."/>
            <person name="Tomita M."/>
            <person name="Numata K."/>
            <person name="Arakawa K."/>
        </authorList>
    </citation>
    <scope>NUCLEOTIDE SEQUENCE [LARGE SCALE GENOMIC DNA]</scope>
</reference>
<keyword evidence="5" id="KW-1185">Reference proteome</keyword>
<dbReference type="GO" id="GO:0031966">
    <property type="term" value="C:mitochondrial membrane"/>
    <property type="evidence" value="ECO:0007669"/>
    <property type="project" value="TreeGrafter"/>
</dbReference>
<keyword evidence="4" id="KW-0012">Acyltransferase</keyword>
<keyword evidence="4" id="KW-0808">Transferase</keyword>
<dbReference type="OrthoDB" id="10255570at2759"/>
<accession>A0A4C1VBI9</accession>
<dbReference type="GO" id="GO:0004366">
    <property type="term" value="F:glycerol-3-phosphate O-acyltransferase activity"/>
    <property type="evidence" value="ECO:0007669"/>
    <property type="project" value="TreeGrafter"/>
</dbReference>
<dbReference type="InterPro" id="IPR022284">
    <property type="entry name" value="GPAT/DHAPAT"/>
</dbReference>
<dbReference type="GO" id="GO:0019432">
    <property type="term" value="P:triglyceride biosynthetic process"/>
    <property type="evidence" value="ECO:0007669"/>
    <property type="project" value="TreeGrafter"/>
</dbReference>
<dbReference type="InterPro" id="IPR002123">
    <property type="entry name" value="Plipid/glycerol_acylTrfase"/>
</dbReference>
<dbReference type="EMBL" id="BGZK01000312">
    <property type="protein sequence ID" value="GBP35993.1"/>
    <property type="molecule type" value="Genomic_DNA"/>
</dbReference>
<feature type="domain" description="Phospholipid/glycerol acyltransferase" evidence="2">
    <location>
        <begin position="3"/>
        <end position="90"/>
    </location>
</feature>
<proteinExistence type="predicted"/>
<dbReference type="PANTHER" id="PTHR12563:SF17">
    <property type="entry name" value="DIHYDROXYACETONE PHOSPHATE ACYLTRANSFERASE"/>
    <property type="match status" value="1"/>
</dbReference>
<dbReference type="GO" id="GO:0005778">
    <property type="term" value="C:peroxisomal membrane"/>
    <property type="evidence" value="ECO:0007669"/>
    <property type="project" value="TreeGrafter"/>
</dbReference>
<evidence type="ECO:0000313" key="5">
    <source>
        <dbReference type="Proteomes" id="UP000299102"/>
    </source>
</evidence>
<name>A0A4C1VBI9_EUMVA</name>
<dbReference type="InterPro" id="IPR045520">
    <property type="entry name" value="GPAT/DHAPAT_C"/>
</dbReference>
<evidence type="ECO:0000313" key="4">
    <source>
        <dbReference type="EMBL" id="GBP35993.1"/>
    </source>
</evidence>
<dbReference type="SUPFAM" id="SSF69593">
    <property type="entry name" value="Glycerol-3-phosphate (1)-acyltransferase"/>
    <property type="match status" value="1"/>
</dbReference>
<dbReference type="GO" id="GO:0008654">
    <property type="term" value="P:phospholipid biosynthetic process"/>
    <property type="evidence" value="ECO:0007669"/>
    <property type="project" value="TreeGrafter"/>
</dbReference>
<dbReference type="GO" id="GO:0016287">
    <property type="term" value="F:glycerone-phosphate O-acyltransferase activity"/>
    <property type="evidence" value="ECO:0007669"/>
    <property type="project" value="TreeGrafter"/>
</dbReference>
<dbReference type="AlphaFoldDB" id="A0A4C1VBI9"/>
<dbReference type="Proteomes" id="UP000299102">
    <property type="component" value="Unassembled WGS sequence"/>
</dbReference>
<comment type="caution">
    <text evidence="4">The sequence shown here is derived from an EMBL/GenBank/DDBJ whole genome shotgun (WGS) entry which is preliminary data.</text>
</comment>
<evidence type="ECO:0000259" key="3">
    <source>
        <dbReference type="Pfam" id="PF19277"/>
    </source>
</evidence>
<dbReference type="PANTHER" id="PTHR12563">
    <property type="entry name" value="GLYCEROL-3-PHOSPHATE ACYLTRANSFERASE"/>
    <property type="match status" value="1"/>
</dbReference>
<evidence type="ECO:0000259" key="2">
    <source>
        <dbReference type="Pfam" id="PF01553"/>
    </source>
</evidence>
<dbReference type="GO" id="GO:0012505">
    <property type="term" value="C:endomembrane system"/>
    <property type="evidence" value="ECO:0007669"/>
    <property type="project" value="UniProtKB-SubCell"/>
</dbReference>
<dbReference type="GO" id="GO:0008611">
    <property type="term" value="P:ether lipid biosynthetic process"/>
    <property type="evidence" value="ECO:0007669"/>
    <property type="project" value="TreeGrafter"/>
</dbReference>